<keyword evidence="3" id="KW-1185">Reference proteome</keyword>
<accession>A0A812LTF3</accession>
<evidence type="ECO:0000256" key="1">
    <source>
        <dbReference type="SAM" id="MobiDB-lite"/>
    </source>
</evidence>
<dbReference type="AlphaFoldDB" id="A0A812LTF3"/>
<protein>
    <submittedName>
        <fullName evidence="2">Uncharacterized protein</fullName>
    </submittedName>
</protein>
<feature type="region of interest" description="Disordered" evidence="1">
    <location>
        <begin position="67"/>
        <end position="105"/>
    </location>
</feature>
<proteinExistence type="predicted"/>
<evidence type="ECO:0000313" key="2">
    <source>
        <dbReference type="EMBL" id="CAE7250802.1"/>
    </source>
</evidence>
<organism evidence="2 3">
    <name type="scientific">Symbiodinium natans</name>
    <dbReference type="NCBI Taxonomy" id="878477"/>
    <lineage>
        <taxon>Eukaryota</taxon>
        <taxon>Sar</taxon>
        <taxon>Alveolata</taxon>
        <taxon>Dinophyceae</taxon>
        <taxon>Suessiales</taxon>
        <taxon>Symbiodiniaceae</taxon>
        <taxon>Symbiodinium</taxon>
    </lineage>
</organism>
<dbReference type="EMBL" id="CAJNDS010001180">
    <property type="protein sequence ID" value="CAE7250802.1"/>
    <property type="molecule type" value="Genomic_DNA"/>
</dbReference>
<comment type="caution">
    <text evidence="2">The sequence shown here is derived from an EMBL/GenBank/DDBJ whole genome shotgun (WGS) entry which is preliminary data.</text>
</comment>
<dbReference type="OrthoDB" id="419580at2759"/>
<gene>
    <name evidence="2" type="ORF">SNAT2548_LOCUS12360</name>
</gene>
<sequence length="475" mass="52319">MSMLCTGDPCEMAGQCVQTALKAVCCWANGGRLAARSSLVRVGASLPKKEEADVEFGPFLKATPVKLGNEEEEEAASVKAASHAPERRPRLSLASTATPEADSEAVDNAMDSDDEALHASPGDEASLGFAAEQDPYGYWYAPVPLEPGSLPQEVELWQGDGAQVSMDCFHAEGEAHETAAKGLSLMPFSGFIQRLAPYLTVPDYTGLRSTCSSVQGTLHTKALLSHLVYLMQPERPDVFAATGQWCNSNCSEQFWESLEEGPRLRAGKAGLWIFFRAMTRWRKRDPAAMVPVAKSMRAHCHHEQPDIARSSQRILAVCAGCLFSIRGRGAGVKGVRHLFARDVLHWLQHGDANIRMEICCELARCGPDLLGRFNKACAAGLLDACRPPNDAALRRSARKALRVFVENDAALHPFVRPQLHQLTWDPWLIQDRDERLELCQIETYIDFCNLGKFLWQALEMGRMCLVTSQSHILTA</sequence>
<evidence type="ECO:0000313" key="3">
    <source>
        <dbReference type="Proteomes" id="UP000604046"/>
    </source>
</evidence>
<name>A0A812LTF3_9DINO</name>
<dbReference type="Proteomes" id="UP000604046">
    <property type="component" value="Unassembled WGS sequence"/>
</dbReference>
<reference evidence="2" key="1">
    <citation type="submission" date="2021-02" db="EMBL/GenBank/DDBJ databases">
        <authorList>
            <person name="Dougan E. K."/>
            <person name="Rhodes N."/>
            <person name="Thang M."/>
            <person name="Chan C."/>
        </authorList>
    </citation>
    <scope>NUCLEOTIDE SEQUENCE</scope>
</reference>